<dbReference type="InterPro" id="IPR016176">
    <property type="entry name" value="Cbl-dep_enz_cat"/>
</dbReference>
<feature type="domain" description="Methylmalonyl-CoA mutase alpha/beta chain catalytic" evidence="6">
    <location>
        <begin position="180"/>
        <end position="434"/>
    </location>
</feature>
<proteinExistence type="inferred from homology"/>
<evidence type="ECO:0000313" key="8">
    <source>
        <dbReference type="Proteomes" id="UP001175097"/>
    </source>
</evidence>
<organism evidence="7 8">
    <name type="scientific">Sporosarcina highlanderae</name>
    <dbReference type="NCBI Taxonomy" id="3035916"/>
    <lineage>
        <taxon>Bacteria</taxon>
        <taxon>Bacillati</taxon>
        <taxon>Bacillota</taxon>
        <taxon>Bacilli</taxon>
        <taxon>Bacillales</taxon>
        <taxon>Caryophanaceae</taxon>
        <taxon>Sporosarcina</taxon>
    </lineage>
</organism>
<keyword evidence="8" id="KW-1185">Reference proteome</keyword>
<keyword evidence="5" id="KW-0170">Cobalt</keyword>
<dbReference type="Gene3D" id="3.40.50.280">
    <property type="entry name" value="Cobalamin-binding domain"/>
    <property type="match status" value="1"/>
</dbReference>
<dbReference type="SUPFAM" id="SSF51703">
    <property type="entry name" value="Cobalamin (vitamin B12)-dependent enzymes"/>
    <property type="match status" value="1"/>
</dbReference>
<accession>A0ABT8JRG1</accession>
<keyword evidence="3" id="KW-0846">Cobalamin</keyword>
<name>A0ABT8JRG1_9BACL</name>
<dbReference type="PANTHER" id="PTHR48101">
    <property type="entry name" value="METHYLMALONYL-COA MUTASE, MITOCHONDRIAL-RELATED"/>
    <property type="match status" value="1"/>
</dbReference>
<dbReference type="InterPro" id="IPR036724">
    <property type="entry name" value="Cobalamin-bd_sf"/>
</dbReference>
<evidence type="ECO:0000313" key="7">
    <source>
        <dbReference type="EMBL" id="MDN4607760.1"/>
    </source>
</evidence>
<evidence type="ECO:0000256" key="3">
    <source>
        <dbReference type="ARBA" id="ARBA00022628"/>
    </source>
</evidence>
<dbReference type="SUPFAM" id="SSF52242">
    <property type="entry name" value="Cobalamin (vitamin B12)-binding domain"/>
    <property type="match status" value="1"/>
</dbReference>
<dbReference type="Pfam" id="PF01642">
    <property type="entry name" value="MM_CoA_mutase"/>
    <property type="match status" value="1"/>
</dbReference>
<evidence type="ECO:0000256" key="4">
    <source>
        <dbReference type="ARBA" id="ARBA00023235"/>
    </source>
</evidence>
<evidence type="ECO:0000259" key="6">
    <source>
        <dbReference type="Pfam" id="PF01642"/>
    </source>
</evidence>
<reference evidence="7" key="1">
    <citation type="submission" date="2023-03" db="EMBL/GenBank/DDBJ databases">
        <title>MT1 and MT2 Draft Genomes of Novel Species.</title>
        <authorList>
            <person name="Venkateswaran K."/>
        </authorList>
    </citation>
    <scope>NUCLEOTIDE SEQUENCE</scope>
    <source>
        <strain evidence="7">F6_3S_P_2</strain>
    </source>
</reference>
<evidence type="ECO:0000256" key="1">
    <source>
        <dbReference type="ARBA" id="ARBA00001922"/>
    </source>
</evidence>
<comment type="similarity">
    <text evidence="2">Belongs to the methylmalonyl-CoA mutase family.</text>
</comment>
<dbReference type="RefSeq" id="WP_301243447.1">
    <property type="nucleotide sequence ID" value="NZ_JAROCC010000006.1"/>
</dbReference>
<sequence length="557" mass="62675">MTVENMKKTIFKQADYKQWKALAEQSLKGKPYDSLLTETWEGITLHPLYYEKTSSNNTSIIQSMKENPGWTIAQQTIAESASSFLKQLIDSLERGNESIVYDGTNPFDWEDNQLLELTKLVSKYPVFFMNLKNDDPILRAFDFVHHELRESISGIVQAKDWIIPVGYKNLRTNGADLWKVHHDGADAVSELAIALSVASRIAAGEKSFESFANNFFVRFAIDTHFFMEIAKLRAFRILWKAFSKAFEVNDAPPIPVMAITSLRSYSKLDPYVNLLRAGNETFAAILGGADIITVHPHDSLTGSNASSIRYAKNIQLVLKEEAHVDKVLDPAGGSYYIEKLTDELVEKAWELFLGIESKDGLDVFLQGHELKVLLSKRQIEVNTGKKSLIGTNVYAEVASTNFADRDEYKQLNRLAKPFEEFRKLASDNQPKTVLLTFGEIKDFKPRADFVTGFLASGGITSEWSPSFQTAEQAIEWLNTENPDYAIICTTDEKLSDIVESVLEKLPEGLLLDVAGKVDKDSERKWSEKGLNGTIFNGQNKIEKLHTIFDSWKGGPTK</sequence>
<comment type="caution">
    <text evidence="7">The sequence shown here is derived from an EMBL/GenBank/DDBJ whole genome shotgun (WGS) entry which is preliminary data.</text>
</comment>
<dbReference type="Gene3D" id="3.20.20.240">
    <property type="entry name" value="Methylmalonyl-CoA mutase"/>
    <property type="match status" value="2"/>
</dbReference>
<gene>
    <name evidence="7" type="ORF">P5G49_09685</name>
</gene>
<evidence type="ECO:0000256" key="2">
    <source>
        <dbReference type="ARBA" id="ARBA00008465"/>
    </source>
</evidence>
<protein>
    <submittedName>
        <fullName evidence="7">Methylmalonyl-CoA mutase family protein</fullName>
    </submittedName>
</protein>
<dbReference type="Proteomes" id="UP001175097">
    <property type="component" value="Unassembled WGS sequence"/>
</dbReference>
<evidence type="ECO:0000256" key="5">
    <source>
        <dbReference type="ARBA" id="ARBA00023285"/>
    </source>
</evidence>
<comment type="cofactor">
    <cofactor evidence="1">
        <name>adenosylcob(III)alamin</name>
        <dbReference type="ChEBI" id="CHEBI:18408"/>
    </cofactor>
</comment>
<dbReference type="EMBL" id="JAROCC010000006">
    <property type="protein sequence ID" value="MDN4607760.1"/>
    <property type="molecule type" value="Genomic_DNA"/>
</dbReference>
<dbReference type="InterPro" id="IPR006099">
    <property type="entry name" value="MeMalonylCoA_mutase_a/b_cat"/>
</dbReference>
<keyword evidence="4" id="KW-0413">Isomerase</keyword>